<proteinExistence type="inferred from homology"/>
<dbReference type="PANTHER" id="PTHR43133">
    <property type="entry name" value="RNA POLYMERASE ECF-TYPE SIGMA FACTO"/>
    <property type="match status" value="1"/>
</dbReference>
<feature type="compositionally biased region" description="Low complexity" evidence="5">
    <location>
        <begin position="9"/>
        <end position="19"/>
    </location>
</feature>
<evidence type="ECO:0000313" key="8">
    <source>
        <dbReference type="EMBL" id="TKJ41255.1"/>
    </source>
</evidence>
<dbReference type="PANTHER" id="PTHR43133:SF51">
    <property type="entry name" value="RNA POLYMERASE SIGMA FACTOR"/>
    <property type="match status" value="1"/>
</dbReference>
<dbReference type="InterPro" id="IPR013325">
    <property type="entry name" value="RNA_pol_sigma_r2"/>
</dbReference>
<dbReference type="GO" id="GO:0016987">
    <property type="term" value="F:sigma factor activity"/>
    <property type="evidence" value="ECO:0007669"/>
    <property type="project" value="UniProtKB-KW"/>
</dbReference>
<evidence type="ECO:0000256" key="5">
    <source>
        <dbReference type="SAM" id="MobiDB-lite"/>
    </source>
</evidence>
<evidence type="ECO:0000313" key="9">
    <source>
        <dbReference type="Proteomes" id="UP000319619"/>
    </source>
</evidence>
<feature type="region of interest" description="Disordered" evidence="5">
    <location>
        <begin position="1"/>
        <end position="21"/>
    </location>
</feature>
<dbReference type="InterPro" id="IPR013249">
    <property type="entry name" value="RNA_pol_sigma70_r4_t2"/>
</dbReference>
<evidence type="ECO:0008006" key="10">
    <source>
        <dbReference type="Google" id="ProtNLM"/>
    </source>
</evidence>
<evidence type="ECO:0000256" key="3">
    <source>
        <dbReference type="ARBA" id="ARBA00023082"/>
    </source>
</evidence>
<dbReference type="Gene3D" id="1.10.1740.10">
    <property type="match status" value="1"/>
</dbReference>
<dbReference type="AlphaFoldDB" id="A0A532V234"/>
<evidence type="ECO:0000256" key="1">
    <source>
        <dbReference type="ARBA" id="ARBA00010641"/>
    </source>
</evidence>
<feature type="domain" description="RNA polymerase sigma factor 70 region 4 type 2" evidence="7">
    <location>
        <begin position="148"/>
        <end position="199"/>
    </location>
</feature>
<protein>
    <recommendedName>
        <fullName evidence="10">RNA polymerase subunit sigma-24</fullName>
    </recommendedName>
</protein>
<dbReference type="InterPro" id="IPR039425">
    <property type="entry name" value="RNA_pol_sigma-70-like"/>
</dbReference>
<organism evidence="8 9">
    <name type="scientific">candidate division LCP-89 bacterium B3_LCP</name>
    <dbReference type="NCBI Taxonomy" id="2012998"/>
    <lineage>
        <taxon>Bacteria</taxon>
        <taxon>Pseudomonadati</taxon>
        <taxon>Bacteria division LCP-89</taxon>
    </lineage>
</organism>
<dbReference type="InterPro" id="IPR007627">
    <property type="entry name" value="RNA_pol_sigma70_r2"/>
</dbReference>
<dbReference type="SUPFAM" id="SSF88659">
    <property type="entry name" value="Sigma3 and sigma4 domains of RNA polymerase sigma factors"/>
    <property type="match status" value="1"/>
</dbReference>
<keyword evidence="3" id="KW-0731">Sigma factor</keyword>
<dbReference type="GO" id="GO:0006352">
    <property type="term" value="P:DNA-templated transcription initiation"/>
    <property type="evidence" value="ECO:0007669"/>
    <property type="project" value="InterPro"/>
</dbReference>
<dbReference type="SUPFAM" id="SSF88946">
    <property type="entry name" value="Sigma2 domain of RNA polymerase sigma factors"/>
    <property type="match status" value="1"/>
</dbReference>
<dbReference type="EMBL" id="NJBN01000003">
    <property type="protein sequence ID" value="TKJ41255.1"/>
    <property type="molecule type" value="Genomic_DNA"/>
</dbReference>
<name>A0A532V234_UNCL8</name>
<feature type="domain" description="RNA polymerase sigma-70 region 2" evidence="6">
    <location>
        <begin position="44"/>
        <end position="111"/>
    </location>
</feature>
<sequence>MIPAGDGNSSTPEITSEEISAQETATRELIIRAKDGDQLAFRDLVDMYRTRVASIAYGLVNNYDDARDISQEVFIKVYRSLGKFDVKRKFFTWLYRLTVNASIDFIRANKKRSHHESIDSDDSYVQFPNQDLDHDLDRRMEKIERNEIFHRIVSRLNPKQKSAFLLCDLQGLSSAEASEIMDCPQVTLRWYLHEARKKIRQHVEKNYPEYFVSGKKTKTTVK</sequence>
<accession>A0A532V234</accession>
<comment type="caution">
    <text evidence="8">The sequence shown here is derived from an EMBL/GenBank/DDBJ whole genome shotgun (WGS) entry which is preliminary data.</text>
</comment>
<dbReference type="Pfam" id="PF04542">
    <property type="entry name" value="Sigma70_r2"/>
    <property type="match status" value="1"/>
</dbReference>
<dbReference type="Gene3D" id="1.10.10.10">
    <property type="entry name" value="Winged helix-like DNA-binding domain superfamily/Winged helix DNA-binding domain"/>
    <property type="match status" value="1"/>
</dbReference>
<gene>
    <name evidence="8" type="ORF">CEE37_06200</name>
</gene>
<dbReference type="InterPro" id="IPR014284">
    <property type="entry name" value="RNA_pol_sigma-70_dom"/>
</dbReference>
<evidence type="ECO:0000259" key="7">
    <source>
        <dbReference type="Pfam" id="PF08281"/>
    </source>
</evidence>
<dbReference type="CDD" id="cd06171">
    <property type="entry name" value="Sigma70_r4"/>
    <property type="match status" value="1"/>
</dbReference>
<evidence type="ECO:0000256" key="4">
    <source>
        <dbReference type="ARBA" id="ARBA00023163"/>
    </source>
</evidence>
<reference evidence="8 9" key="1">
    <citation type="submission" date="2017-06" db="EMBL/GenBank/DDBJ databases">
        <title>Novel microbial phyla capable of carbon fixation and sulfur reduction in deep-sea sediments.</title>
        <authorList>
            <person name="Huang J."/>
            <person name="Baker B."/>
            <person name="Wang Y."/>
        </authorList>
    </citation>
    <scope>NUCLEOTIDE SEQUENCE [LARGE SCALE GENOMIC DNA]</scope>
    <source>
        <strain evidence="8">B3_LCP</strain>
    </source>
</reference>
<comment type="similarity">
    <text evidence="1">Belongs to the sigma-70 factor family. ECF subfamily.</text>
</comment>
<evidence type="ECO:0000259" key="6">
    <source>
        <dbReference type="Pfam" id="PF04542"/>
    </source>
</evidence>
<keyword evidence="4" id="KW-0804">Transcription</keyword>
<dbReference type="InterPro" id="IPR036388">
    <property type="entry name" value="WH-like_DNA-bd_sf"/>
</dbReference>
<evidence type="ECO:0000256" key="2">
    <source>
        <dbReference type="ARBA" id="ARBA00023015"/>
    </source>
</evidence>
<dbReference type="Pfam" id="PF08281">
    <property type="entry name" value="Sigma70_r4_2"/>
    <property type="match status" value="1"/>
</dbReference>
<dbReference type="NCBIfam" id="TIGR02937">
    <property type="entry name" value="sigma70-ECF"/>
    <property type="match status" value="1"/>
</dbReference>
<keyword evidence="2" id="KW-0805">Transcription regulation</keyword>
<dbReference type="Proteomes" id="UP000319619">
    <property type="component" value="Unassembled WGS sequence"/>
</dbReference>
<dbReference type="InterPro" id="IPR013324">
    <property type="entry name" value="RNA_pol_sigma_r3/r4-like"/>
</dbReference>
<dbReference type="GO" id="GO:0003677">
    <property type="term" value="F:DNA binding"/>
    <property type="evidence" value="ECO:0007669"/>
    <property type="project" value="InterPro"/>
</dbReference>